<evidence type="ECO:0000313" key="2">
    <source>
        <dbReference type="EMBL" id="KAF7459926.1"/>
    </source>
</evidence>
<gene>
    <name evidence="2" type="ORF">GHT09_019921</name>
    <name evidence="3" type="ORF">MONAX_5E043813</name>
</gene>
<reference evidence="3 4" key="1">
    <citation type="submission" date="2019-04" db="EMBL/GenBank/DDBJ databases">
        <authorList>
            <person name="Alioto T."/>
            <person name="Alioto T."/>
        </authorList>
    </citation>
    <scope>NUCLEOTIDE SEQUENCE [LARGE SCALE GENOMIC DNA]</scope>
</reference>
<dbReference type="EMBL" id="CABDUW010000556">
    <property type="protein sequence ID" value="VTJ71384.1"/>
    <property type="molecule type" value="Genomic_DNA"/>
</dbReference>
<organism evidence="3 4">
    <name type="scientific">Marmota monax</name>
    <name type="common">Woodchuck</name>
    <dbReference type="NCBI Taxonomy" id="9995"/>
    <lineage>
        <taxon>Eukaryota</taxon>
        <taxon>Metazoa</taxon>
        <taxon>Chordata</taxon>
        <taxon>Craniata</taxon>
        <taxon>Vertebrata</taxon>
        <taxon>Euteleostomi</taxon>
        <taxon>Mammalia</taxon>
        <taxon>Eutheria</taxon>
        <taxon>Euarchontoglires</taxon>
        <taxon>Glires</taxon>
        <taxon>Rodentia</taxon>
        <taxon>Sciuromorpha</taxon>
        <taxon>Sciuridae</taxon>
        <taxon>Xerinae</taxon>
        <taxon>Marmotini</taxon>
        <taxon>Marmota</taxon>
    </lineage>
</organism>
<dbReference type="Proteomes" id="UP000335636">
    <property type="component" value="Unassembled WGS sequence"/>
</dbReference>
<feature type="compositionally biased region" description="Low complexity" evidence="1">
    <location>
        <begin position="68"/>
        <end position="78"/>
    </location>
</feature>
<name>A0A5E4BNZ1_MARMO</name>
<evidence type="ECO:0000313" key="4">
    <source>
        <dbReference type="Proteomes" id="UP000335636"/>
    </source>
</evidence>
<accession>A0A5E4BNZ1</accession>
<feature type="compositionally biased region" description="Basic residues" evidence="1">
    <location>
        <begin position="33"/>
        <end position="56"/>
    </location>
</feature>
<proteinExistence type="predicted"/>
<dbReference type="AlphaFoldDB" id="A0A5E4BNZ1"/>
<feature type="region of interest" description="Disordered" evidence="1">
    <location>
        <begin position="31"/>
        <end position="78"/>
    </location>
</feature>
<evidence type="ECO:0000256" key="1">
    <source>
        <dbReference type="SAM" id="MobiDB-lite"/>
    </source>
</evidence>
<dbReference type="Proteomes" id="UP000662637">
    <property type="component" value="Unassembled WGS sequence"/>
</dbReference>
<dbReference type="EMBL" id="WJEC01008809">
    <property type="protein sequence ID" value="KAF7459926.1"/>
    <property type="molecule type" value="Genomic_DNA"/>
</dbReference>
<keyword evidence="4" id="KW-1185">Reference proteome</keyword>
<protein>
    <submittedName>
        <fullName evidence="3">Uncharacterized protein</fullName>
    </submittedName>
</protein>
<evidence type="ECO:0000313" key="3">
    <source>
        <dbReference type="EMBL" id="VTJ71384.1"/>
    </source>
</evidence>
<reference evidence="2" key="2">
    <citation type="submission" date="2020-08" db="EMBL/GenBank/DDBJ databases">
        <authorList>
            <person name="Shumante A."/>
            <person name="Zimin A.V."/>
            <person name="Puiu D."/>
            <person name="Salzberg S.L."/>
        </authorList>
    </citation>
    <scope>NUCLEOTIDE SEQUENCE</scope>
    <source>
        <strain evidence="2">WC2-LM</strain>
        <tissue evidence="2">Liver</tissue>
    </source>
</reference>
<sequence>MTGTSPVVSLTRKPTPGCQAPLPKLLFLLPTHGRGHRRPHGRGRHQAERGRRRHQAPWRSLGDRRPRAPAAAGFAHGPAVPRTRSCYARFVGHIARRRWRGGCKPCRGRDVE</sequence>